<evidence type="ECO:0000256" key="1">
    <source>
        <dbReference type="SAM" id="Phobius"/>
    </source>
</evidence>
<sequence length="140" mass="15226">MKVTGMLNIFIVIGILLMALGIYLFTKTQEFIDRAVPVQGVVVELVDTGEGSMAPVVEYRDEAGQQHVFKSNTSSKPPSHEEGETVLVLYDPSAEDAPSTAKIRSTLHLWGLSYFFLGFGALWLLIGGGARIAVSKQSPR</sequence>
<dbReference type="Pfam" id="PF12158">
    <property type="entry name" value="DUF3592"/>
    <property type="match status" value="1"/>
</dbReference>
<comment type="caution">
    <text evidence="3">The sequence shown here is derived from an EMBL/GenBank/DDBJ whole genome shotgun (WGS) entry which is preliminary data.</text>
</comment>
<feature type="transmembrane region" description="Helical" evidence="1">
    <location>
        <begin position="112"/>
        <end position="134"/>
    </location>
</feature>
<keyword evidence="1" id="KW-0472">Membrane</keyword>
<keyword evidence="1" id="KW-1133">Transmembrane helix</keyword>
<evidence type="ECO:0000259" key="2">
    <source>
        <dbReference type="Pfam" id="PF12158"/>
    </source>
</evidence>
<protein>
    <submittedName>
        <fullName evidence="3">DUF3592 domain-containing protein</fullName>
    </submittedName>
</protein>
<proteinExistence type="predicted"/>
<feature type="domain" description="DUF3592" evidence="2">
    <location>
        <begin position="38"/>
        <end position="93"/>
    </location>
</feature>
<dbReference type="EMBL" id="JAKIKT010000004">
    <property type="protein sequence ID" value="MCL2914480.1"/>
    <property type="molecule type" value="Genomic_DNA"/>
</dbReference>
<dbReference type="Proteomes" id="UP001202831">
    <property type="component" value="Unassembled WGS sequence"/>
</dbReference>
<dbReference type="RefSeq" id="WP_249249160.1">
    <property type="nucleotide sequence ID" value="NZ_JAKIKT010000004.1"/>
</dbReference>
<evidence type="ECO:0000313" key="4">
    <source>
        <dbReference type="Proteomes" id="UP001202831"/>
    </source>
</evidence>
<gene>
    <name evidence="3" type="ORF">L2725_11960</name>
</gene>
<dbReference type="InterPro" id="IPR021994">
    <property type="entry name" value="DUF3592"/>
</dbReference>
<evidence type="ECO:0000313" key="3">
    <source>
        <dbReference type="EMBL" id="MCL2914480.1"/>
    </source>
</evidence>
<keyword evidence="1" id="KW-0812">Transmembrane</keyword>
<keyword evidence="4" id="KW-1185">Reference proteome</keyword>
<feature type="transmembrane region" description="Helical" evidence="1">
    <location>
        <begin position="6"/>
        <end position="25"/>
    </location>
</feature>
<organism evidence="3 4">
    <name type="scientific">Shewanella corallii</name>
    <dbReference type="NCBI Taxonomy" id="560080"/>
    <lineage>
        <taxon>Bacteria</taxon>
        <taxon>Pseudomonadati</taxon>
        <taxon>Pseudomonadota</taxon>
        <taxon>Gammaproteobacteria</taxon>
        <taxon>Alteromonadales</taxon>
        <taxon>Shewanellaceae</taxon>
        <taxon>Shewanella</taxon>
    </lineage>
</organism>
<name>A0ABT0N8L1_9GAMM</name>
<reference evidence="3 4" key="1">
    <citation type="submission" date="2022-01" db="EMBL/GenBank/DDBJ databases">
        <title>Whole genome-based taxonomy of the Shewanellaceae.</title>
        <authorList>
            <person name="Martin-Rodriguez A.J."/>
        </authorList>
    </citation>
    <scope>NUCLEOTIDE SEQUENCE [LARGE SCALE GENOMIC DNA]</scope>
    <source>
        <strain evidence="3 4">DSM 21332</strain>
    </source>
</reference>
<accession>A0ABT0N8L1</accession>